<evidence type="ECO:0000313" key="1">
    <source>
        <dbReference type="EMBL" id="MCW4589191.1"/>
    </source>
</evidence>
<gene>
    <name evidence="1" type="ORF">NO263_01105</name>
</gene>
<keyword evidence="2" id="KW-1185">Reference proteome</keyword>
<reference evidence="1 2" key="1">
    <citation type="submission" date="2022-07" db="EMBL/GenBank/DDBJ databases">
        <title>Genome stability of Gluconacetobacter entanii AV429.</title>
        <authorList>
            <person name="Trcek J."/>
            <person name="Cepec E."/>
        </authorList>
    </citation>
    <scope>NUCLEOTIDE SEQUENCE [LARGE SCALE GENOMIC DNA]</scope>
    <source>
        <strain evidence="1 2">AV429_2022</strain>
    </source>
</reference>
<name>A0ABT3K1Y1_9PROT</name>
<dbReference type="EMBL" id="JANGSQ010000064">
    <property type="protein sequence ID" value="MCW4589191.1"/>
    <property type="molecule type" value="Genomic_DNA"/>
</dbReference>
<dbReference type="Proteomes" id="UP001526337">
    <property type="component" value="Unassembled WGS sequence"/>
</dbReference>
<dbReference type="RefSeq" id="WP_171790004.1">
    <property type="nucleotide sequence ID" value="NZ_JABJWD010000019.1"/>
</dbReference>
<sequence length="81" mass="9344">MRIEVHYDWERSAHAGAYGMFQIESVRNADTGEDLTNEIDVGLHFNGDEPEAVIRYLRKIFGESTTIVHPSEDDDSDWPYK</sequence>
<evidence type="ECO:0000313" key="2">
    <source>
        <dbReference type="Proteomes" id="UP001526337"/>
    </source>
</evidence>
<comment type="caution">
    <text evidence="1">The sequence shown here is derived from an EMBL/GenBank/DDBJ whole genome shotgun (WGS) entry which is preliminary data.</text>
</comment>
<proteinExistence type="predicted"/>
<accession>A0ABT3K1Y1</accession>
<organism evidence="1 2">
    <name type="scientific">Gluconacetobacter entanii</name>
    <dbReference type="NCBI Taxonomy" id="108528"/>
    <lineage>
        <taxon>Bacteria</taxon>
        <taxon>Pseudomonadati</taxon>
        <taxon>Pseudomonadota</taxon>
        <taxon>Alphaproteobacteria</taxon>
        <taxon>Acetobacterales</taxon>
        <taxon>Acetobacteraceae</taxon>
        <taxon>Gluconacetobacter</taxon>
    </lineage>
</organism>
<protein>
    <submittedName>
        <fullName evidence="1">Uncharacterized protein</fullName>
    </submittedName>
</protein>